<feature type="domain" description="Potassium channel" evidence="4">
    <location>
        <begin position="764"/>
        <end position="837"/>
    </location>
</feature>
<dbReference type="InterPro" id="IPR004843">
    <property type="entry name" value="Calcineurin-like_PHP"/>
</dbReference>
<organism evidence="5 6">
    <name type="scientific">Trichinella spiralis</name>
    <name type="common">Trichina worm</name>
    <dbReference type="NCBI Taxonomy" id="6334"/>
    <lineage>
        <taxon>Eukaryota</taxon>
        <taxon>Metazoa</taxon>
        <taxon>Ecdysozoa</taxon>
        <taxon>Nematoda</taxon>
        <taxon>Enoplea</taxon>
        <taxon>Dorylaimia</taxon>
        <taxon>Trichinellida</taxon>
        <taxon>Trichinellidae</taxon>
        <taxon>Trichinella</taxon>
    </lineage>
</organism>
<dbReference type="InterPro" id="IPR029052">
    <property type="entry name" value="Metallo-depent_PP-like"/>
</dbReference>
<protein>
    <submittedName>
        <fullName evidence="5">Metallophosphoesterase 1-like protein</fullName>
    </submittedName>
</protein>
<dbReference type="Proteomes" id="UP000054776">
    <property type="component" value="Unassembled WGS sequence"/>
</dbReference>
<dbReference type="Gene3D" id="3.60.21.10">
    <property type="match status" value="1"/>
</dbReference>
<feature type="transmembrane region" description="Helical" evidence="2">
    <location>
        <begin position="783"/>
        <end position="802"/>
    </location>
</feature>
<dbReference type="OrthoDB" id="73653at2759"/>
<feature type="domain" description="Calcineurin-like phosphoesterase" evidence="3">
    <location>
        <begin position="56"/>
        <end position="292"/>
    </location>
</feature>
<evidence type="ECO:0000259" key="4">
    <source>
        <dbReference type="Pfam" id="PF07885"/>
    </source>
</evidence>
<keyword evidence="2" id="KW-0812">Transmembrane</keyword>
<dbReference type="SUPFAM" id="SSF81327">
    <property type="entry name" value="Small-conductance potassium channel"/>
    <property type="match status" value="1"/>
</dbReference>
<dbReference type="GO" id="GO:0016787">
    <property type="term" value="F:hydrolase activity"/>
    <property type="evidence" value="ECO:0007669"/>
    <property type="project" value="InterPro"/>
</dbReference>
<dbReference type="SUPFAM" id="SSF81324">
    <property type="entry name" value="Voltage-gated potassium channels"/>
    <property type="match status" value="1"/>
</dbReference>
<dbReference type="STRING" id="6334.A0A0V1B4M7"/>
<dbReference type="Pfam" id="PF00149">
    <property type="entry name" value="Metallophos"/>
    <property type="match status" value="1"/>
</dbReference>
<feature type="region of interest" description="Disordered" evidence="1">
    <location>
        <begin position="482"/>
        <end position="522"/>
    </location>
</feature>
<feature type="compositionally biased region" description="Polar residues" evidence="1">
    <location>
        <begin position="492"/>
        <end position="514"/>
    </location>
</feature>
<evidence type="ECO:0000313" key="5">
    <source>
        <dbReference type="EMBL" id="KRY31459.1"/>
    </source>
</evidence>
<gene>
    <name evidence="5" type="primary">SK</name>
    <name evidence="5" type="ORF">T01_1816</name>
</gene>
<evidence type="ECO:0000256" key="1">
    <source>
        <dbReference type="SAM" id="MobiDB-lite"/>
    </source>
</evidence>
<name>A0A0V1B4M7_TRISP</name>
<dbReference type="GO" id="GO:0016286">
    <property type="term" value="F:small conductance calcium-activated potassium channel activity"/>
    <property type="evidence" value="ECO:0007669"/>
    <property type="project" value="InterPro"/>
</dbReference>
<dbReference type="Pfam" id="PF07885">
    <property type="entry name" value="Ion_trans_2"/>
    <property type="match status" value="1"/>
</dbReference>
<sequence length="927" mass="105658">MFTWKNEIPEGPKSIISKKRKINGTNTLHIFIAIPHSSLFMMFNCSWPDSQNENALKFFVLADTHILGDYKGHWFDKLRREWQMKKCFQTSVRLFNPDAVFVLGDLFDEGMWSDEKRFKKYTNDFYDIFSANSTPLYAVIGNHDVGFHDQLHPLRLIWFYDAFGMDIVELVVLKRYPFILVNSMAMENDQCIFCSEAVRMITSLNLTLQCAKDGRNGNCYFGNVTEYIKPIVMQHFPLFRESDALCDEVDEAPFDQKHRLMLEGKDCLSNKSTRFLLEILQPRAVFSGHTHHGCRALHNDGEVLEWTVSSYSWRNKNNPAFLMVTVTDEDVLVNKCQLPRESTKNGLILSILYQIQPGHLLFLNMKTISTALVLGISFEWFCLLMTADEIGLKQWAAHLQRGNLSYGLCFLRNEKSALLTVIDMSNKSVVKNTSGHQLSRPQQVLFGGKTPSADYDDIDKSPGRNVRYFSLALDKDENPAAYSEELEAELPGSSSKENCNSVETERQSLSSPTLGTAHLHPEERNPLYEVSNEYMRIIGGQQVFKSLLKKHSDSRQSLRNKASNATDLALKSINEAEPESRTFFSDTKLSLESDWTARLRRRKMLFYRRIRINDYCFLLALVGIGVVVIENEFHNTTYISLNRTGADDWRVALTTGQIIQLATEIVICSVVPLPADIMIDWTVVKEDRLTTESVKAPLNAILSVLMVCRLYLLGRFMALRSKQFQDAATRSIAALNRITVDFAFILKSLMYENPIKVLLLFTGVLWLVMAWMFRQFNGNHDEYLYSNSIWFVIITFLSIGYGDVTPTTYCGRGVSITTGIIGAGVSSALIAVISRQMELTRAEKQVNNFMSESKLSRQRIKWEQRKTSEEGNALVDVAKMQKTMHEAVFDMKKTQEVILNRIESLCKTIQLLNSAGNQLASNARSPS</sequence>
<feature type="transmembrane region" description="Helical" evidence="2">
    <location>
        <begin position="610"/>
        <end position="629"/>
    </location>
</feature>
<keyword evidence="2" id="KW-0472">Membrane</keyword>
<comment type="caution">
    <text evidence="5">The sequence shown here is derived from an EMBL/GenBank/DDBJ whole genome shotgun (WGS) entry which is preliminary data.</text>
</comment>
<dbReference type="GO" id="GO:0016020">
    <property type="term" value="C:membrane"/>
    <property type="evidence" value="ECO:0007669"/>
    <property type="project" value="InterPro"/>
</dbReference>
<reference evidence="5 6" key="1">
    <citation type="submission" date="2015-01" db="EMBL/GenBank/DDBJ databases">
        <title>Evolution of Trichinella species and genotypes.</title>
        <authorList>
            <person name="Korhonen P.K."/>
            <person name="Edoardo P."/>
            <person name="Giuseppe L.R."/>
            <person name="Gasser R.B."/>
        </authorList>
    </citation>
    <scope>NUCLEOTIDE SEQUENCE [LARGE SCALE GENOMIC DNA]</scope>
    <source>
        <strain evidence="5">ISS3</strain>
    </source>
</reference>
<feature type="transmembrane region" description="Helical" evidence="2">
    <location>
        <begin position="696"/>
        <end position="713"/>
    </location>
</feature>
<evidence type="ECO:0000259" key="3">
    <source>
        <dbReference type="Pfam" id="PF00149"/>
    </source>
</evidence>
<dbReference type="GO" id="GO:0005516">
    <property type="term" value="F:calmodulin binding"/>
    <property type="evidence" value="ECO:0007669"/>
    <property type="project" value="InterPro"/>
</dbReference>
<dbReference type="SUPFAM" id="SSF56300">
    <property type="entry name" value="Metallo-dependent phosphatases"/>
    <property type="match status" value="1"/>
</dbReference>
<keyword evidence="2" id="KW-1133">Transmembrane helix</keyword>
<dbReference type="InterPro" id="IPR036122">
    <property type="entry name" value="CaM-bd_dom_sf"/>
</dbReference>
<dbReference type="InterPro" id="IPR013099">
    <property type="entry name" value="K_chnl_dom"/>
</dbReference>
<dbReference type="Gene3D" id="1.10.287.70">
    <property type="match status" value="2"/>
</dbReference>
<dbReference type="EMBL" id="JYDH01000118">
    <property type="protein sequence ID" value="KRY31459.1"/>
    <property type="molecule type" value="Genomic_DNA"/>
</dbReference>
<accession>A0A0V1B4M7</accession>
<dbReference type="AlphaFoldDB" id="A0A0V1B4M7"/>
<evidence type="ECO:0000313" key="6">
    <source>
        <dbReference type="Proteomes" id="UP000054776"/>
    </source>
</evidence>
<proteinExistence type="predicted"/>
<evidence type="ECO:0000256" key="2">
    <source>
        <dbReference type="SAM" id="Phobius"/>
    </source>
</evidence>
<dbReference type="InterPro" id="IPR015449">
    <property type="entry name" value="K_chnl_Ca-activ_SK"/>
</dbReference>
<feature type="transmembrane region" description="Helical" evidence="2">
    <location>
        <begin position="814"/>
        <end position="834"/>
    </location>
</feature>
<dbReference type="InParanoid" id="A0A0V1B4M7"/>
<feature type="transmembrane region" description="Helical" evidence="2">
    <location>
        <begin position="757"/>
        <end position="776"/>
    </location>
</feature>
<dbReference type="PANTHER" id="PTHR10153">
    <property type="entry name" value="SMALL CONDUCTANCE CALCIUM-ACTIVATED POTASSIUM CHANNEL"/>
    <property type="match status" value="1"/>
</dbReference>
<keyword evidence="6" id="KW-1185">Reference proteome</keyword>